<dbReference type="GO" id="GO:0005216">
    <property type="term" value="F:monoatomic ion channel activity"/>
    <property type="evidence" value="ECO:0007669"/>
    <property type="project" value="InterPro"/>
</dbReference>
<dbReference type="GO" id="GO:0009881">
    <property type="term" value="F:photoreceptor activity"/>
    <property type="evidence" value="ECO:0007669"/>
    <property type="project" value="UniProtKB-KW"/>
</dbReference>
<evidence type="ECO:0000256" key="7">
    <source>
        <dbReference type="ARBA" id="ARBA00022989"/>
    </source>
</evidence>
<keyword evidence="3" id="KW-0600">Photoreceptor protein</keyword>
<feature type="transmembrane region" description="Helical" evidence="12">
    <location>
        <begin position="107"/>
        <end position="125"/>
    </location>
</feature>
<keyword evidence="9 12" id="KW-0472">Membrane</keyword>
<keyword evidence="5 12" id="KW-0812">Transmembrane</keyword>
<keyword evidence="14" id="KW-1185">Reference proteome</keyword>
<feature type="transmembrane region" description="Helical" evidence="12">
    <location>
        <begin position="195"/>
        <end position="214"/>
    </location>
</feature>
<evidence type="ECO:0000256" key="4">
    <source>
        <dbReference type="ARBA" id="ARBA00022606"/>
    </source>
</evidence>
<dbReference type="GO" id="GO:0005886">
    <property type="term" value="C:plasma membrane"/>
    <property type="evidence" value="ECO:0007669"/>
    <property type="project" value="TreeGrafter"/>
</dbReference>
<protein>
    <recommendedName>
        <fullName evidence="15">Bacteriorhodopsin</fullName>
    </recommendedName>
</protein>
<evidence type="ECO:0000313" key="14">
    <source>
        <dbReference type="Proteomes" id="UP000800096"/>
    </source>
</evidence>
<dbReference type="PROSITE" id="PS00950">
    <property type="entry name" value="BACTERIAL_OPSIN_1"/>
    <property type="match status" value="1"/>
</dbReference>
<dbReference type="InterPro" id="IPR043476">
    <property type="entry name" value="Yro2-like_7TM"/>
</dbReference>
<dbReference type="Proteomes" id="UP000800096">
    <property type="component" value="Unassembled WGS sequence"/>
</dbReference>
<dbReference type="FunFam" id="1.20.1070.10:FF:000160">
    <property type="entry name" value="Related to Opsin-1"/>
    <property type="match status" value="1"/>
</dbReference>
<evidence type="ECO:0000256" key="8">
    <source>
        <dbReference type="ARBA" id="ARBA00022991"/>
    </source>
</evidence>
<dbReference type="PANTHER" id="PTHR28286">
    <property type="match status" value="1"/>
</dbReference>
<reference evidence="13" key="1">
    <citation type="journal article" date="2020" name="Stud. Mycol.">
        <title>101 Dothideomycetes genomes: a test case for predicting lifestyles and emergence of pathogens.</title>
        <authorList>
            <person name="Haridas S."/>
            <person name="Albert R."/>
            <person name="Binder M."/>
            <person name="Bloem J."/>
            <person name="Labutti K."/>
            <person name="Salamov A."/>
            <person name="Andreopoulos B."/>
            <person name="Baker S."/>
            <person name="Barry K."/>
            <person name="Bills G."/>
            <person name="Bluhm B."/>
            <person name="Cannon C."/>
            <person name="Castanera R."/>
            <person name="Culley D."/>
            <person name="Daum C."/>
            <person name="Ezra D."/>
            <person name="Gonzalez J."/>
            <person name="Henrissat B."/>
            <person name="Kuo A."/>
            <person name="Liang C."/>
            <person name="Lipzen A."/>
            <person name="Lutzoni F."/>
            <person name="Magnuson J."/>
            <person name="Mondo S."/>
            <person name="Nolan M."/>
            <person name="Ohm R."/>
            <person name="Pangilinan J."/>
            <person name="Park H.-J."/>
            <person name="Ramirez L."/>
            <person name="Alfaro M."/>
            <person name="Sun H."/>
            <person name="Tritt A."/>
            <person name="Yoshinaga Y."/>
            <person name="Zwiers L.-H."/>
            <person name="Turgeon B."/>
            <person name="Goodwin S."/>
            <person name="Spatafora J."/>
            <person name="Crous P."/>
            <person name="Grigoriev I."/>
        </authorList>
    </citation>
    <scope>NUCLEOTIDE SEQUENCE</scope>
    <source>
        <strain evidence="13">HMLAC05119</strain>
    </source>
</reference>
<gene>
    <name evidence="13" type="ORF">BDU57DRAFT_520434</name>
</gene>
<evidence type="ECO:0000256" key="9">
    <source>
        <dbReference type="ARBA" id="ARBA00023136"/>
    </source>
</evidence>
<dbReference type="SMART" id="SM01021">
    <property type="entry name" value="Bac_rhodopsin"/>
    <property type="match status" value="1"/>
</dbReference>
<organism evidence="13 14">
    <name type="scientific">Ampelomyces quisqualis</name>
    <name type="common">Powdery mildew agent</name>
    <dbReference type="NCBI Taxonomy" id="50730"/>
    <lineage>
        <taxon>Eukaryota</taxon>
        <taxon>Fungi</taxon>
        <taxon>Dikarya</taxon>
        <taxon>Ascomycota</taxon>
        <taxon>Pezizomycotina</taxon>
        <taxon>Dothideomycetes</taxon>
        <taxon>Pleosporomycetidae</taxon>
        <taxon>Pleosporales</taxon>
        <taxon>Pleosporineae</taxon>
        <taxon>Phaeosphaeriaceae</taxon>
        <taxon>Ampelomyces</taxon>
    </lineage>
</organism>
<dbReference type="CDD" id="cd15239">
    <property type="entry name" value="7tm_YRO2_fungal-like"/>
    <property type="match status" value="1"/>
</dbReference>
<evidence type="ECO:0000313" key="13">
    <source>
        <dbReference type="EMBL" id="KAF1913521.1"/>
    </source>
</evidence>
<accession>A0A6A5QD34</accession>
<keyword evidence="10" id="KW-0675">Receptor</keyword>
<dbReference type="PANTHER" id="PTHR28286:SF1">
    <property type="entry name" value="30 KDA HEAT SHOCK PROTEIN-RELATED"/>
    <property type="match status" value="1"/>
</dbReference>
<keyword evidence="8" id="KW-0157">Chromophore</keyword>
<name>A0A6A5QD34_AMPQU</name>
<evidence type="ECO:0000256" key="1">
    <source>
        <dbReference type="ARBA" id="ARBA00004141"/>
    </source>
</evidence>
<evidence type="ECO:0000256" key="6">
    <source>
        <dbReference type="ARBA" id="ARBA00022925"/>
    </source>
</evidence>
<evidence type="ECO:0000256" key="2">
    <source>
        <dbReference type="ARBA" id="ARBA00008130"/>
    </source>
</evidence>
<dbReference type="EMBL" id="ML979138">
    <property type="protein sequence ID" value="KAF1913521.1"/>
    <property type="molecule type" value="Genomic_DNA"/>
</dbReference>
<evidence type="ECO:0000256" key="12">
    <source>
        <dbReference type="SAM" id="Phobius"/>
    </source>
</evidence>
<dbReference type="InterPro" id="IPR018229">
    <property type="entry name" value="Rhodopsin_retinal_BS"/>
</dbReference>
<feature type="transmembrane region" description="Helical" evidence="12">
    <location>
        <begin position="234"/>
        <end position="253"/>
    </location>
</feature>
<comment type="subcellular location">
    <subcellularLocation>
        <location evidence="1">Membrane</location>
        <topology evidence="1">Multi-pass membrane protein</topology>
    </subcellularLocation>
</comment>
<feature type="transmembrane region" description="Helical" evidence="12">
    <location>
        <begin position="65"/>
        <end position="87"/>
    </location>
</feature>
<dbReference type="PRINTS" id="PR00251">
    <property type="entry name" value="BACTRLOPSIN"/>
</dbReference>
<feature type="transmembrane region" description="Helical" evidence="12">
    <location>
        <begin position="34"/>
        <end position="53"/>
    </location>
</feature>
<comment type="similarity">
    <text evidence="2">Belongs to the archaeal/bacterial/fungal opsin family.</text>
</comment>
<keyword evidence="4" id="KW-0716">Sensory transduction</keyword>
<dbReference type="InterPro" id="IPR001425">
    <property type="entry name" value="Arc/bac/fun_rhodopsins"/>
</dbReference>
<evidence type="ECO:0000256" key="3">
    <source>
        <dbReference type="ARBA" id="ARBA00022543"/>
    </source>
</evidence>
<feature type="region of interest" description="Disordered" evidence="11">
    <location>
        <begin position="286"/>
        <end position="320"/>
    </location>
</feature>
<dbReference type="Gene3D" id="1.20.1070.10">
    <property type="entry name" value="Rhodopsin 7-helix transmembrane proteins"/>
    <property type="match status" value="1"/>
</dbReference>
<sequence>MTLSPRANNAVSVNGNTVNGATADIAITSHGSDFYFAICAAMAFSGFCFIGLGMRRDRRDRVFHYITAAVVFVAAIAYFTMGSNLGFTPIHVEYERSNPVVRGTYRSIYYVRYIDWFITTPLLLLDLLLTAGMPWPTILWTIIVDEIMIVTGLVGALVVSDYKWGYFVFGCFALVYIVYQLVWEARLHARAYGRDIERAFTICGSMTAFLWILYPIAWGICEGGNLISPDSEAVFYGVLDFLAKPIFGALLIWGHRNIDPARLGLAIKDYDGDALIHEKQRRSESITNAPAVNNGTSNGATNGDTNNTVPHVASGATTAV</sequence>
<evidence type="ECO:0008006" key="15">
    <source>
        <dbReference type="Google" id="ProtNLM"/>
    </source>
</evidence>
<dbReference type="OrthoDB" id="536545at2759"/>
<dbReference type="PROSITE" id="PS00327">
    <property type="entry name" value="BACTERIAL_OPSIN_RET"/>
    <property type="match status" value="1"/>
</dbReference>
<keyword evidence="7 12" id="KW-1133">Transmembrane helix</keyword>
<evidence type="ECO:0000256" key="10">
    <source>
        <dbReference type="ARBA" id="ARBA00023170"/>
    </source>
</evidence>
<feature type="transmembrane region" description="Helical" evidence="12">
    <location>
        <begin position="137"/>
        <end position="158"/>
    </location>
</feature>
<keyword evidence="6" id="KW-0681">Retinal protein</keyword>
<dbReference type="AlphaFoldDB" id="A0A6A5QD34"/>
<feature type="transmembrane region" description="Helical" evidence="12">
    <location>
        <begin position="164"/>
        <end position="183"/>
    </location>
</feature>
<dbReference type="GO" id="GO:0007602">
    <property type="term" value="P:phototransduction"/>
    <property type="evidence" value="ECO:0007669"/>
    <property type="project" value="UniProtKB-KW"/>
</dbReference>
<evidence type="ECO:0000256" key="5">
    <source>
        <dbReference type="ARBA" id="ARBA00022692"/>
    </source>
</evidence>
<dbReference type="GO" id="GO:0005783">
    <property type="term" value="C:endoplasmic reticulum"/>
    <property type="evidence" value="ECO:0007669"/>
    <property type="project" value="TreeGrafter"/>
</dbReference>
<evidence type="ECO:0000256" key="11">
    <source>
        <dbReference type="SAM" id="MobiDB-lite"/>
    </source>
</evidence>
<dbReference type="SUPFAM" id="SSF81321">
    <property type="entry name" value="Family A G protein-coupled receptor-like"/>
    <property type="match status" value="1"/>
</dbReference>
<dbReference type="Pfam" id="PF01036">
    <property type="entry name" value="Bac_rhodopsin"/>
    <property type="match status" value="1"/>
</dbReference>
<proteinExistence type="inferred from homology"/>